<feature type="compositionally biased region" description="Basic residues" evidence="2">
    <location>
        <begin position="1"/>
        <end position="14"/>
    </location>
</feature>
<dbReference type="AlphaFoldDB" id="A0A9D4V1N2"/>
<feature type="region of interest" description="Disordered" evidence="2">
    <location>
        <begin position="151"/>
        <end position="219"/>
    </location>
</feature>
<feature type="compositionally biased region" description="Polar residues" evidence="2">
    <location>
        <begin position="720"/>
        <end position="742"/>
    </location>
</feature>
<keyword evidence="1" id="KW-0175">Coiled coil</keyword>
<feature type="region of interest" description="Disordered" evidence="2">
    <location>
        <begin position="660"/>
        <end position="757"/>
    </location>
</feature>
<dbReference type="OrthoDB" id="1927957at2759"/>
<gene>
    <name evidence="3" type="ORF">GOP47_0007191</name>
</gene>
<feature type="compositionally biased region" description="Polar residues" evidence="2">
    <location>
        <begin position="577"/>
        <end position="592"/>
    </location>
</feature>
<feature type="region of interest" description="Disordered" evidence="2">
    <location>
        <begin position="1"/>
        <end position="32"/>
    </location>
</feature>
<evidence type="ECO:0000313" key="3">
    <source>
        <dbReference type="EMBL" id="KAI5077367.1"/>
    </source>
</evidence>
<feature type="compositionally biased region" description="Polar residues" evidence="2">
    <location>
        <begin position="661"/>
        <end position="677"/>
    </location>
</feature>
<evidence type="ECO:0000313" key="4">
    <source>
        <dbReference type="Proteomes" id="UP000886520"/>
    </source>
</evidence>
<protein>
    <submittedName>
        <fullName evidence="3">Uncharacterized protein</fullName>
    </submittedName>
</protein>
<proteinExistence type="predicted"/>
<feature type="compositionally biased region" description="Polar residues" evidence="2">
    <location>
        <begin position="553"/>
        <end position="568"/>
    </location>
</feature>
<feature type="coiled-coil region" evidence="1">
    <location>
        <begin position="270"/>
        <end position="322"/>
    </location>
</feature>
<keyword evidence="4" id="KW-1185">Reference proteome</keyword>
<reference evidence="3" key="1">
    <citation type="submission" date="2021-01" db="EMBL/GenBank/DDBJ databases">
        <title>Adiantum capillus-veneris genome.</title>
        <authorList>
            <person name="Fang Y."/>
            <person name="Liao Q."/>
        </authorList>
    </citation>
    <scope>NUCLEOTIDE SEQUENCE</scope>
    <source>
        <strain evidence="3">H3</strain>
        <tissue evidence="3">Leaf</tissue>
    </source>
</reference>
<feature type="compositionally biased region" description="Basic and acidic residues" evidence="2">
    <location>
        <begin position="695"/>
        <end position="712"/>
    </location>
</feature>
<dbReference type="InterPro" id="IPR043424">
    <property type="entry name" value="BLT-like"/>
</dbReference>
<dbReference type="PANTHER" id="PTHR31071">
    <property type="entry name" value="GB|AAF24581.1"/>
    <property type="match status" value="1"/>
</dbReference>
<comment type="caution">
    <text evidence="3">The sequence shown here is derived from an EMBL/GenBank/DDBJ whole genome shotgun (WGS) entry which is preliminary data.</text>
</comment>
<accession>A0A9D4V1N2</accession>
<feature type="coiled-coil region" evidence="1">
    <location>
        <begin position="349"/>
        <end position="457"/>
    </location>
</feature>
<sequence length="790" mass="87401">MPHKFKQASHRRLFHVKEASDGEEDVQDETNDPACKSALNLVLGKEKMGPSETLAMEGKYAKIESSPLPLQRALLSSAVSKKCGPSTPVPSWKMYDIPFQGATDAASFDANPSLLTRGITASQSRNGRNMVSARKLAASLWEMQGAFNSSHHQVKDKLKSQHHGGLVSSEHHHKGREEPAEQALGSHQGRSVEDKRGSSKQPKASISLSKGSNSRSSGSLMSHAVSRFMAVDVVQLREEEDGSTLSCELVKVLNQIWSLEEQYNDSTSLVASLRSELKKTRASIKELQKEQSSYHEDLEMMKKKLDDEKKMLQDRAEEAVLVAVKPLKEELEIERKSNIKLEVKHKKMSKEMSETRKTLTKTMQEFEREKKARELMEDVCDELAREIGEDKAQVEELKKQSAKYREEVEQERRMLQMAEVWREERVHMKLAEARFELEEKNAALDKLRSELEAFLRAKRSLDEGNNGDASKFVSSLEEAASSVVCAGDDELKQGSHQPSKNTKAPADVLLDEKRSGIGVGLLEGEDSLDDDLHSIELNRISSYSGSHEGPLSVQGNSMKSKVSANGKHSPSVVASFPRSQNEVNNNSKQGEMSNLRLDRISSSFGKAMMPESITSEIQEVESHPLGRESERELKKDWDLGKGIVAWSNGAFPSLWLDSNEDSVGSNSKGRSGSGQKDSLSKSRSKGETTGAADMMDLKLEIFELPRDPRSEAQDGGGLLSSGSKTATFPSSPTRKWTHSWSSHDPARSSKASLESVAQGFKDNSLKARLLEAKLENQQAKARNSKAAPVS</sequence>
<feature type="compositionally biased region" description="Acidic residues" evidence="2">
    <location>
        <begin position="21"/>
        <end position="31"/>
    </location>
</feature>
<feature type="region of interest" description="Disordered" evidence="2">
    <location>
        <begin position="544"/>
        <end position="595"/>
    </location>
</feature>
<feature type="compositionally biased region" description="Low complexity" evidence="2">
    <location>
        <begin position="205"/>
        <end position="219"/>
    </location>
</feature>
<evidence type="ECO:0000256" key="1">
    <source>
        <dbReference type="SAM" id="Coils"/>
    </source>
</evidence>
<dbReference type="Proteomes" id="UP000886520">
    <property type="component" value="Chromosome 7"/>
</dbReference>
<dbReference type="PANTHER" id="PTHR31071:SF2">
    <property type="entry name" value="ACTIN CYTOSKELETON-REGULATORY COMPLEX PAN-LIKE PROTEIN"/>
    <property type="match status" value="1"/>
</dbReference>
<dbReference type="EMBL" id="JABFUD020000007">
    <property type="protein sequence ID" value="KAI5077367.1"/>
    <property type="molecule type" value="Genomic_DNA"/>
</dbReference>
<evidence type="ECO:0000256" key="2">
    <source>
        <dbReference type="SAM" id="MobiDB-lite"/>
    </source>
</evidence>
<organism evidence="3 4">
    <name type="scientific">Adiantum capillus-veneris</name>
    <name type="common">Maidenhair fern</name>
    <dbReference type="NCBI Taxonomy" id="13818"/>
    <lineage>
        <taxon>Eukaryota</taxon>
        <taxon>Viridiplantae</taxon>
        <taxon>Streptophyta</taxon>
        <taxon>Embryophyta</taxon>
        <taxon>Tracheophyta</taxon>
        <taxon>Polypodiopsida</taxon>
        <taxon>Polypodiidae</taxon>
        <taxon>Polypodiales</taxon>
        <taxon>Pteridineae</taxon>
        <taxon>Pteridaceae</taxon>
        <taxon>Vittarioideae</taxon>
        <taxon>Adiantum</taxon>
    </lineage>
</organism>
<name>A0A9D4V1N2_ADICA</name>